<protein>
    <submittedName>
        <fullName evidence="1">Uncharacterized protein</fullName>
    </submittedName>
</protein>
<dbReference type="AlphaFoldDB" id="A0A0F9Q2C8"/>
<sequence>MKKILILLMVLVCFASTAQATITYGQANYKKHIGALHAARGNDPLWNFIGEAEGIFNGTTTVPNVLFSPTATASAPTATEGSMYYDATTDTIKYRNASAWISLTGVGPGESGTLDDAYNSGFAIDVDGTAVTMTVSLGDNNAALIVNANDATNNANGIEVVVASSNTGAGLYVNGTTGTIDLLGDNFSMANTGILTMTSGDAIDNSTTDDIFQFTSDDKEDFSIDLSGTNIIGFSSDTSAITLEFNALDRLTGIEDITFDAEAATITLTGDADTEDLTISQAGTVDCSLILSSAGSITDALSLLTTDAVGVIKISSSDILDVDAVDHMNFDISGASSDFRVDSAAGSVYLEGAEAAADAIVIDASNAAGGIDMDCGSAGFDLTVTAGDLTLQNTTAKDIILDATAGRVLITGSESAADAIVLTADGANGEIAISAKVGGVDIDGVLGAVTINTTKNAGNAIHIEEDAGESGGINIFANQGVGASASTQHDASIQLHSDDGGIGLYSTANVGDTIRIETNGGVDENIFVSSVQGTGADSITLTSTLGGIAVTANAAGKDVVVSSVLGSISMKAEENAADAILLEVDGINSTTLRLLATTGTSVAEDGAAIQLSALVGGISIQSDANLDDAVTIRADGGTSAEITIHNDRGTTADSIELISDAGGIVLTASAPVVITNTSTFTGAATATAGLQSSAVTVTATADGLTTGLIPSGTSFVTVTSDTATKVVVLPAAVIGNIVWITVPATGCELQTLATTNATINTVDCDGTNELALVAGSIYRLVCTKAITWVATGTDSSGANEDSLAPDTD</sequence>
<dbReference type="EMBL" id="LAZR01002353">
    <property type="protein sequence ID" value="KKN31147.1"/>
    <property type="molecule type" value="Genomic_DNA"/>
</dbReference>
<name>A0A0F9Q2C8_9ZZZZ</name>
<organism evidence="1">
    <name type="scientific">marine sediment metagenome</name>
    <dbReference type="NCBI Taxonomy" id="412755"/>
    <lineage>
        <taxon>unclassified sequences</taxon>
        <taxon>metagenomes</taxon>
        <taxon>ecological metagenomes</taxon>
    </lineage>
</organism>
<proteinExistence type="predicted"/>
<evidence type="ECO:0000313" key="1">
    <source>
        <dbReference type="EMBL" id="KKN31147.1"/>
    </source>
</evidence>
<accession>A0A0F9Q2C8</accession>
<comment type="caution">
    <text evidence="1">The sequence shown here is derived from an EMBL/GenBank/DDBJ whole genome shotgun (WGS) entry which is preliminary data.</text>
</comment>
<reference evidence="1" key="1">
    <citation type="journal article" date="2015" name="Nature">
        <title>Complex archaea that bridge the gap between prokaryotes and eukaryotes.</title>
        <authorList>
            <person name="Spang A."/>
            <person name="Saw J.H."/>
            <person name="Jorgensen S.L."/>
            <person name="Zaremba-Niedzwiedzka K."/>
            <person name="Martijn J."/>
            <person name="Lind A.E."/>
            <person name="van Eijk R."/>
            <person name="Schleper C."/>
            <person name="Guy L."/>
            <person name="Ettema T.J."/>
        </authorList>
    </citation>
    <scope>NUCLEOTIDE SEQUENCE</scope>
</reference>
<gene>
    <name evidence="1" type="ORF">LCGC14_0826920</name>
</gene>